<sequence>MRFFEVIIRNWFTGMILFVLTALVLSLNTTNAAITPPYVQEKATSLFFHKEISLIAFNVIENNLESCFQNKLNLVDYRSRVLASKAIAAKGVTRVLAKFYPANNGFLGAFCR</sequence>
<dbReference type="AlphaFoldDB" id="A0A1N7PUL6"/>
<dbReference type="STRING" id="529505.SAMN05421761_1218"/>
<dbReference type="RefSeq" id="WP_175606688.1">
    <property type="nucleotide sequence ID" value="NZ_FTOP01000021.1"/>
</dbReference>
<name>A0A1N7PUL6_9BACT</name>
<organism evidence="1 2">
    <name type="scientific">Belliella pelovolcani</name>
    <dbReference type="NCBI Taxonomy" id="529505"/>
    <lineage>
        <taxon>Bacteria</taxon>
        <taxon>Pseudomonadati</taxon>
        <taxon>Bacteroidota</taxon>
        <taxon>Cytophagia</taxon>
        <taxon>Cytophagales</taxon>
        <taxon>Cyclobacteriaceae</taxon>
        <taxon>Belliella</taxon>
    </lineage>
</organism>
<evidence type="ECO:0000313" key="1">
    <source>
        <dbReference type="EMBL" id="SIT14245.1"/>
    </source>
</evidence>
<dbReference type="Proteomes" id="UP000186026">
    <property type="component" value="Unassembled WGS sequence"/>
</dbReference>
<dbReference type="EMBL" id="FTOP01000021">
    <property type="protein sequence ID" value="SIT14245.1"/>
    <property type="molecule type" value="Genomic_DNA"/>
</dbReference>
<accession>A0A1N7PUL6</accession>
<reference evidence="2" key="1">
    <citation type="submission" date="2017-01" db="EMBL/GenBank/DDBJ databases">
        <authorList>
            <person name="Varghese N."/>
            <person name="Submissions S."/>
        </authorList>
    </citation>
    <scope>NUCLEOTIDE SEQUENCE [LARGE SCALE GENOMIC DNA]</scope>
    <source>
        <strain evidence="2">DSM 46698</strain>
    </source>
</reference>
<protein>
    <submittedName>
        <fullName evidence="1">Uncharacterized protein</fullName>
    </submittedName>
</protein>
<keyword evidence="2" id="KW-1185">Reference proteome</keyword>
<gene>
    <name evidence="1" type="ORF">SAMN05421761_1218</name>
</gene>
<proteinExistence type="predicted"/>
<evidence type="ECO:0000313" key="2">
    <source>
        <dbReference type="Proteomes" id="UP000186026"/>
    </source>
</evidence>